<evidence type="ECO:0000259" key="5">
    <source>
        <dbReference type="Pfam" id="PF14492"/>
    </source>
</evidence>
<evidence type="ECO:0000256" key="4">
    <source>
        <dbReference type="ARBA" id="ARBA00023134"/>
    </source>
</evidence>
<evidence type="ECO:0000313" key="6">
    <source>
        <dbReference type="EMBL" id="VEL12231.1"/>
    </source>
</evidence>
<dbReference type="Pfam" id="PF14492">
    <property type="entry name" value="EFG_III"/>
    <property type="match status" value="1"/>
</dbReference>
<dbReference type="Proteomes" id="UP000784294">
    <property type="component" value="Unassembled WGS sequence"/>
</dbReference>
<dbReference type="PANTHER" id="PTHR43636:SF2">
    <property type="entry name" value="ELONGATION FACTOR G, MITOCHONDRIAL"/>
    <property type="match status" value="1"/>
</dbReference>
<dbReference type="InterPro" id="IPR041095">
    <property type="entry name" value="EFG_II"/>
</dbReference>
<evidence type="ECO:0000256" key="2">
    <source>
        <dbReference type="ARBA" id="ARBA00022768"/>
    </source>
</evidence>
<dbReference type="SUPFAM" id="SSF54980">
    <property type="entry name" value="EF-G C-terminal domain-like"/>
    <property type="match status" value="1"/>
</dbReference>
<protein>
    <recommendedName>
        <fullName evidence="5">Elongation Factor G domain-containing protein</fullName>
    </recommendedName>
</protein>
<dbReference type="EMBL" id="CAAALY010014159">
    <property type="protein sequence ID" value="VEL12231.1"/>
    <property type="molecule type" value="Genomic_DNA"/>
</dbReference>
<dbReference type="CDD" id="cd16262">
    <property type="entry name" value="EFG_III"/>
    <property type="match status" value="1"/>
</dbReference>
<gene>
    <name evidence="6" type="ORF">PXEA_LOCUS5671</name>
</gene>
<keyword evidence="4" id="KW-0342">GTP-binding</keyword>
<keyword evidence="1" id="KW-0547">Nucleotide-binding</keyword>
<feature type="domain" description="Elongation Factor G" evidence="5">
    <location>
        <begin position="3"/>
        <end position="76"/>
    </location>
</feature>
<dbReference type="GO" id="GO:0003924">
    <property type="term" value="F:GTPase activity"/>
    <property type="evidence" value="ECO:0007669"/>
    <property type="project" value="TreeGrafter"/>
</dbReference>
<dbReference type="PANTHER" id="PTHR43636">
    <property type="entry name" value="ELONGATION FACTOR G, MITOCHONDRIAL"/>
    <property type="match status" value="1"/>
</dbReference>
<accession>A0A448WHW7</accession>
<comment type="caution">
    <text evidence="6">The sequence shown here is derived from an EMBL/GenBank/DDBJ whole genome shotgun (WGS) entry which is preliminary data.</text>
</comment>
<keyword evidence="2" id="KW-0251">Elongation factor</keyword>
<dbReference type="FunFam" id="3.30.70.870:FF:000001">
    <property type="entry name" value="Elongation factor G"/>
    <property type="match status" value="1"/>
</dbReference>
<keyword evidence="7" id="KW-1185">Reference proteome</keyword>
<dbReference type="GO" id="GO:0070125">
    <property type="term" value="P:mitochondrial translational elongation"/>
    <property type="evidence" value="ECO:0007669"/>
    <property type="project" value="TreeGrafter"/>
</dbReference>
<dbReference type="GO" id="GO:0005739">
    <property type="term" value="C:mitochondrion"/>
    <property type="evidence" value="ECO:0007669"/>
    <property type="project" value="TreeGrafter"/>
</dbReference>
<keyword evidence="3" id="KW-0648">Protein biosynthesis</keyword>
<organism evidence="6 7">
    <name type="scientific">Protopolystoma xenopodis</name>
    <dbReference type="NCBI Taxonomy" id="117903"/>
    <lineage>
        <taxon>Eukaryota</taxon>
        <taxon>Metazoa</taxon>
        <taxon>Spiralia</taxon>
        <taxon>Lophotrochozoa</taxon>
        <taxon>Platyhelminthes</taxon>
        <taxon>Monogenea</taxon>
        <taxon>Polyopisthocotylea</taxon>
        <taxon>Polystomatidea</taxon>
        <taxon>Polystomatidae</taxon>
        <taxon>Protopolystoma</taxon>
    </lineage>
</organism>
<reference evidence="6" key="1">
    <citation type="submission" date="2018-11" db="EMBL/GenBank/DDBJ databases">
        <authorList>
            <consortium name="Pathogen Informatics"/>
        </authorList>
    </citation>
    <scope>NUCLEOTIDE SEQUENCE</scope>
</reference>
<dbReference type="OrthoDB" id="6251900at2759"/>
<dbReference type="Gene3D" id="3.30.70.870">
    <property type="entry name" value="Elongation Factor G (Translational Gtpase), domain 3"/>
    <property type="match status" value="1"/>
</dbReference>
<dbReference type="InterPro" id="IPR035647">
    <property type="entry name" value="EFG_III/V"/>
</dbReference>
<evidence type="ECO:0000256" key="1">
    <source>
        <dbReference type="ARBA" id="ARBA00022741"/>
    </source>
</evidence>
<name>A0A448WHW7_9PLAT</name>
<sequence>MHVPDPVVSMSIEPKDRHSVENFTKGLARFVREDPTFKWKQDTESGQSIISGMGELHLEIYSQRLEREYNTPCTLGKPKVAFRETLLEPYK</sequence>
<evidence type="ECO:0000313" key="7">
    <source>
        <dbReference type="Proteomes" id="UP000784294"/>
    </source>
</evidence>
<proteinExistence type="predicted"/>
<evidence type="ECO:0000256" key="3">
    <source>
        <dbReference type="ARBA" id="ARBA00022917"/>
    </source>
</evidence>
<dbReference type="GO" id="GO:0003746">
    <property type="term" value="F:translation elongation factor activity"/>
    <property type="evidence" value="ECO:0007669"/>
    <property type="project" value="UniProtKB-KW"/>
</dbReference>
<dbReference type="AlphaFoldDB" id="A0A448WHW7"/>
<dbReference type="InterPro" id="IPR009022">
    <property type="entry name" value="EFG_III"/>
</dbReference>
<dbReference type="GO" id="GO:0005525">
    <property type="term" value="F:GTP binding"/>
    <property type="evidence" value="ECO:0007669"/>
    <property type="project" value="UniProtKB-KW"/>
</dbReference>